<dbReference type="EC" id="5.6.2.4" evidence="7"/>
<dbReference type="PROSITE" id="PS50181">
    <property type="entry name" value="FBOX"/>
    <property type="match status" value="1"/>
</dbReference>
<dbReference type="PANTHER" id="PTHR11070:SF30">
    <property type="entry name" value="F-BOX DNA HELICASE 1"/>
    <property type="match status" value="1"/>
</dbReference>
<feature type="compositionally biased region" description="Polar residues" evidence="9">
    <location>
        <begin position="31"/>
        <end position="47"/>
    </location>
</feature>
<dbReference type="GO" id="GO:0003677">
    <property type="term" value="F:DNA binding"/>
    <property type="evidence" value="ECO:0007669"/>
    <property type="project" value="InterPro"/>
</dbReference>
<evidence type="ECO:0000256" key="8">
    <source>
        <dbReference type="ARBA" id="ARBA00048988"/>
    </source>
</evidence>
<feature type="compositionally biased region" description="Polar residues" evidence="9">
    <location>
        <begin position="63"/>
        <end position="78"/>
    </location>
</feature>
<evidence type="ECO:0000256" key="4">
    <source>
        <dbReference type="ARBA" id="ARBA00022840"/>
    </source>
</evidence>
<dbReference type="PANTHER" id="PTHR11070">
    <property type="entry name" value="UVRD / RECB / PCRA DNA HELICASE FAMILY MEMBER"/>
    <property type="match status" value="1"/>
</dbReference>
<dbReference type="GO" id="GO:0043138">
    <property type="term" value="F:3'-5' DNA helicase activity"/>
    <property type="evidence" value="ECO:0007669"/>
    <property type="project" value="UniProtKB-EC"/>
</dbReference>
<dbReference type="EMBL" id="OY660867">
    <property type="protein sequence ID" value="CAJ1054283.1"/>
    <property type="molecule type" value="Genomic_DNA"/>
</dbReference>
<dbReference type="AlphaFoldDB" id="A0AAV1EZT8"/>
<dbReference type="Gene3D" id="3.40.50.300">
    <property type="entry name" value="P-loop containing nucleotide triphosphate hydrolases"/>
    <property type="match status" value="2"/>
</dbReference>
<keyword evidence="1" id="KW-0547">Nucleotide-binding</keyword>
<dbReference type="Pfam" id="PF00580">
    <property type="entry name" value="UvrD-helicase"/>
    <property type="match status" value="1"/>
</dbReference>
<dbReference type="Pfam" id="PF12937">
    <property type="entry name" value="F-box-like"/>
    <property type="match status" value="1"/>
</dbReference>
<evidence type="ECO:0000256" key="6">
    <source>
        <dbReference type="ARBA" id="ARBA00034617"/>
    </source>
</evidence>
<keyword evidence="4" id="KW-0067">ATP-binding</keyword>
<keyword evidence="2" id="KW-0378">Hydrolase</keyword>
<evidence type="ECO:0000256" key="9">
    <source>
        <dbReference type="SAM" id="MobiDB-lite"/>
    </source>
</evidence>
<sequence length="1064" mass="119657">MEVAAKGKAKRRHLDAAECVELGQSSGGTGPLTQPNTINQTRGTCNPNRGLYPRSPRKRPKCASTSGSPQKSINSFFSVTGVLRSSPHKSSQPCSSTSTNRTHTELFPREEWDDDDEDDDVSLLAAAVAVVQEEEEEDEMDDASLLAAAVMLQPETNQVDYLEGVTAEMFEDDEDFDQGDRKTHSEDEVVEALPDKHFGLLGDNKVLQEPRGCMDDLPEEVLRHVLGFVPAQDLYRCVIRVCHRWKNIVEDIKFVPFKRKYFRYVMKEKKTVVEVFSILKNSNITNPVLREYSARNLVIYMAQYKVVERVRPEDVLERVKKHRLFPLAEASIRRCIPDIKKSFNLGIEGTNPYAAMAVILLLNEGVEDVQALVSLLAVCMSHTAITEYLNHMAMMLLALRRNKIQISDRLHYNIYYVLRLMENGPFSVDSGQSGRPQMQLTGEQQHILSHNIQPDHVVKIVAFAGTGKTTTLVKFAEQRPHLRFLYVAFNKSVATEAQRRFPKNVDCKTAHSLAFSDVGKNYQIRQKLTFNLNLLALSSVLPQGRGGFIKAKVVATTLNTFLASADPTIDPSHVPHSTVSKTGNKTEIDPREVPYFVADARVIWNKMKDYDEKKENAYHMTHDGYLKLWQLSDPKPQLSDQYDVIFIDEAQDCTPAIMDVLLSQRCGKILVGDPHQQIYTFRGAVNALQVVDHTHIYYLTQSFRFGAEIAYVGATILKVCKGVKKILVGGRQKGGVCDETAEQAAAAIRQAVSHSPGQTAILSRCNLSVFNEAVRLIDANQQCRLHFVGGVQSIGLNKILDIWQLIEGAKDASQKKGQRPRYIKDPLIRYFAKKKDTNGLWALRTFAKQTDDKELDSKLSIVEKYKSRFPELVNRLEQCHEQDFTKADFILGTVHKAKGLEFDTVMVTDDFAKIPSSRHHLHTVCEDFSFDQFPDDEWNLLYVAVTRARTSLIITNNIRRILTMAGEYFLKSDMPASLMKTGDPLPCSVTQCPNCTTPGSAFIMSKRELKCTDCVSAGGPLCERCVWTRSGPIAYLMNDGVLSMAEIPQRLGVQVHHLMLLGLF</sequence>
<dbReference type="CDD" id="cd18786">
    <property type="entry name" value="SF1_C"/>
    <property type="match status" value="1"/>
</dbReference>
<keyword evidence="3 11" id="KW-0347">Helicase</keyword>
<evidence type="ECO:0000313" key="11">
    <source>
        <dbReference type="EMBL" id="CAJ1054283.1"/>
    </source>
</evidence>
<evidence type="ECO:0000256" key="2">
    <source>
        <dbReference type="ARBA" id="ARBA00022801"/>
    </source>
</evidence>
<feature type="region of interest" description="Disordered" evidence="9">
    <location>
        <begin position="1"/>
        <end position="106"/>
    </location>
</feature>
<dbReference type="InterPro" id="IPR000212">
    <property type="entry name" value="DNA_helicase_UvrD/REP"/>
</dbReference>
<keyword evidence="5" id="KW-0413">Isomerase</keyword>
<accession>A0AAV1EZT8</accession>
<evidence type="ECO:0000256" key="5">
    <source>
        <dbReference type="ARBA" id="ARBA00023235"/>
    </source>
</evidence>
<dbReference type="Gene3D" id="1.20.1280.50">
    <property type="match status" value="1"/>
</dbReference>
<dbReference type="GO" id="GO:0031297">
    <property type="term" value="P:replication fork processing"/>
    <property type="evidence" value="ECO:0007669"/>
    <property type="project" value="TreeGrafter"/>
</dbReference>
<dbReference type="SUPFAM" id="SSF52540">
    <property type="entry name" value="P-loop containing nucleoside triphosphate hydrolases"/>
    <property type="match status" value="1"/>
</dbReference>
<evidence type="ECO:0000256" key="7">
    <source>
        <dbReference type="ARBA" id="ARBA00034808"/>
    </source>
</evidence>
<dbReference type="InterPro" id="IPR036047">
    <property type="entry name" value="F-box-like_dom_sf"/>
</dbReference>
<dbReference type="GO" id="GO:0016787">
    <property type="term" value="F:hydrolase activity"/>
    <property type="evidence" value="ECO:0007669"/>
    <property type="project" value="UniProtKB-KW"/>
</dbReference>
<dbReference type="GO" id="GO:0000724">
    <property type="term" value="P:double-strand break repair via homologous recombination"/>
    <property type="evidence" value="ECO:0007669"/>
    <property type="project" value="TreeGrafter"/>
</dbReference>
<dbReference type="SUPFAM" id="SSF81383">
    <property type="entry name" value="F-box domain"/>
    <property type="match status" value="1"/>
</dbReference>
<evidence type="ECO:0000313" key="12">
    <source>
        <dbReference type="Proteomes" id="UP001178508"/>
    </source>
</evidence>
<gene>
    <name evidence="11" type="ORF">XNOV1_A008266</name>
</gene>
<feature type="domain" description="F-box" evidence="10">
    <location>
        <begin position="211"/>
        <end position="265"/>
    </location>
</feature>
<protein>
    <recommendedName>
        <fullName evidence="7">DNA 3'-5' helicase</fullName>
        <ecNumber evidence="7">5.6.2.4</ecNumber>
    </recommendedName>
</protein>
<dbReference type="InterPro" id="IPR014017">
    <property type="entry name" value="DNA_helicase_UvrD-like_C"/>
</dbReference>
<name>A0AAV1EZT8_XYRNO</name>
<comment type="catalytic activity">
    <reaction evidence="8">
        <text>ATP + H2O = ADP + phosphate + H(+)</text>
        <dbReference type="Rhea" id="RHEA:13065"/>
        <dbReference type="ChEBI" id="CHEBI:15377"/>
        <dbReference type="ChEBI" id="CHEBI:15378"/>
        <dbReference type="ChEBI" id="CHEBI:30616"/>
        <dbReference type="ChEBI" id="CHEBI:43474"/>
        <dbReference type="ChEBI" id="CHEBI:456216"/>
        <dbReference type="EC" id="5.6.2.4"/>
    </reaction>
</comment>
<dbReference type="GO" id="GO:0005524">
    <property type="term" value="F:ATP binding"/>
    <property type="evidence" value="ECO:0007669"/>
    <property type="project" value="UniProtKB-KW"/>
</dbReference>
<dbReference type="Pfam" id="PF13361">
    <property type="entry name" value="UvrD_C"/>
    <property type="match status" value="1"/>
</dbReference>
<dbReference type="InterPro" id="IPR001810">
    <property type="entry name" value="F-box_dom"/>
</dbReference>
<evidence type="ECO:0000256" key="1">
    <source>
        <dbReference type="ARBA" id="ARBA00022741"/>
    </source>
</evidence>
<dbReference type="InterPro" id="IPR027417">
    <property type="entry name" value="P-loop_NTPase"/>
</dbReference>
<organism evidence="11 12">
    <name type="scientific">Xyrichtys novacula</name>
    <name type="common">Pearly razorfish</name>
    <name type="synonym">Hemipteronotus novacula</name>
    <dbReference type="NCBI Taxonomy" id="13765"/>
    <lineage>
        <taxon>Eukaryota</taxon>
        <taxon>Metazoa</taxon>
        <taxon>Chordata</taxon>
        <taxon>Craniata</taxon>
        <taxon>Vertebrata</taxon>
        <taxon>Euteleostomi</taxon>
        <taxon>Actinopterygii</taxon>
        <taxon>Neopterygii</taxon>
        <taxon>Teleostei</taxon>
        <taxon>Neoteleostei</taxon>
        <taxon>Acanthomorphata</taxon>
        <taxon>Eupercaria</taxon>
        <taxon>Labriformes</taxon>
        <taxon>Labridae</taxon>
        <taxon>Xyrichtys</taxon>
    </lineage>
</organism>
<feature type="compositionally biased region" description="Low complexity" evidence="9">
    <location>
        <begin position="88"/>
        <end position="99"/>
    </location>
</feature>
<proteinExistence type="predicted"/>
<dbReference type="GO" id="GO:0005634">
    <property type="term" value="C:nucleus"/>
    <property type="evidence" value="ECO:0007669"/>
    <property type="project" value="TreeGrafter"/>
</dbReference>
<evidence type="ECO:0000256" key="3">
    <source>
        <dbReference type="ARBA" id="ARBA00022806"/>
    </source>
</evidence>
<dbReference type="Proteomes" id="UP001178508">
    <property type="component" value="Chromosome 4"/>
</dbReference>
<keyword evidence="12" id="KW-1185">Reference proteome</keyword>
<reference evidence="11" key="1">
    <citation type="submission" date="2023-08" db="EMBL/GenBank/DDBJ databases">
        <authorList>
            <person name="Alioto T."/>
            <person name="Alioto T."/>
            <person name="Gomez Garrido J."/>
        </authorList>
    </citation>
    <scope>NUCLEOTIDE SEQUENCE</scope>
</reference>
<dbReference type="InterPro" id="IPR014016">
    <property type="entry name" value="UvrD-like_ATP-bd"/>
</dbReference>
<comment type="catalytic activity">
    <reaction evidence="6">
        <text>Couples ATP hydrolysis with the unwinding of duplex DNA by translocating in the 3'-5' direction.</text>
        <dbReference type="EC" id="5.6.2.4"/>
    </reaction>
</comment>
<evidence type="ECO:0000259" key="10">
    <source>
        <dbReference type="PROSITE" id="PS50181"/>
    </source>
</evidence>